<proteinExistence type="predicted"/>
<name>A0ACA9KH82_9GLOM</name>
<protein>
    <submittedName>
        <fullName evidence="1">4455_t:CDS:1</fullName>
    </submittedName>
</protein>
<reference evidence="1" key="1">
    <citation type="submission" date="2021-06" db="EMBL/GenBank/DDBJ databases">
        <authorList>
            <person name="Kallberg Y."/>
            <person name="Tangrot J."/>
            <person name="Rosling A."/>
        </authorList>
    </citation>
    <scope>NUCLEOTIDE SEQUENCE</scope>
    <source>
        <strain evidence="1">28 12/20/2015</strain>
    </source>
</reference>
<evidence type="ECO:0000313" key="2">
    <source>
        <dbReference type="Proteomes" id="UP000789366"/>
    </source>
</evidence>
<comment type="caution">
    <text evidence="1">The sequence shown here is derived from an EMBL/GenBank/DDBJ whole genome shotgun (WGS) entry which is preliminary data.</text>
</comment>
<gene>
    <name evidence="1" type="ORF">SPELUC_LOCUS1665</name>
</gene>
<sequence length="65" mass="7783">MISFEIVEASSFYEIKKSFYQQEYIDLNAQDNDKDKQPSFENNNELHNNALIKNDEQEEDLHSRK</sequence>
<evidence type="ECO:0000313" key="1">
    <source>
        <dbReference type="EMBL" id="CAG8470370.1"/>
    </source>
</evidence>
<organism evidence="1 2">
    <name type="scientific">Cetraspora pellucida</name>
    <dbReference type="NCBI Taxonomy" id="1433469"/>
    <lineage>
        <taxon>Eukaryota</taxon>
        <taxon>Fungi</taxon>
        <taxon>Fungi incertae sedis</taxon>
        <taxon>Mucoromycota</taxon>
        <taxon>Glomeromycotina</taxon>
        <taxon>Glomeromycetes</taxon>
        <taxon>Diversisporales</taxon>
        <taxon>Gigasporaceae</taxon>
        <taxon>Cetraspora</taxon>
    </lineage>
</organism>
<dbReference type="Proteomes" id="UP000789366">
    <property type="component" value="Unassembled WGS sequence"/>
</dbReference>
<dbReference type="EMBL" id="CAJVPW010000940">
    <property type="protein sequence ID" value="CAG8470370.1"/>
    <property type="molecule type" value="Genomic_DNA"/>
</dbReference>
<accession>A0ACA9KH82</accession>
<keyword evidence="2" id="KW-1185">Reference proteome</keyword>